<reference evidence="2" key="1">
    <citation type="journal article" date="2021" name="Microb. Physiol.">
        <title>Proteogenomic Insights into the Physiology of Marine, Sulfate-Reducing, Filamentous Desulfonema limicola and Desulfonema magnum.</title>
        <authorList>
            <person name="Schnaars V."/>
            <person name="Wohlbrand L."/>
            <person name="Scheve S."/>
            <person name="Hinrichs C."/>
            <person name="Reinhardt R."/>
            <person name="Rabus R."/>
        </authorList>
    </citation>
    <scope>NUCLEOTIDE SEQUENCE</scope>
    <source>
        <strain evidence="2">4be13</strain>
    </source>
</reference>
<evidence type="ECO:0000313" key="2">
    <source>
        <dbReference type="EMBL" id="QTA92252.1"/>
    </source>
</evidence>
<evidence type="ECO:0000313" key="3">
    <source>
        <dbReference type="Proteomes" id="UP000663722"/>
    </source>
</evidence>
<dbReference type="RefSeq" id="WP_207679688.1">
    <property type="nucleotide sequence ID" value="NZ_CP061800.1"/>
</dbReference>
<dbReference type="AlphaFoldDB" id="A0A975BVH4"/>
<feature type="compositionally biased region" description="Basic residues" evidence="1">
    <location>
        <begin position="1"/>
        <end position="20"/>
    </location>
</feature>
<feature type="region of interest" description="Disordered" evidence="1">
    <location>
        <begin position="1"/>
        <end position="36"/>
    </location>
</feature>
<accession>A0A975BVH4</accession>
<dbReference type="Proteomes" id="UP000663722">
    <property type="component" value="Chromosome"/>
</dbReference>
<keyword evidence="3" id="KW-1185">Reference proteome</keyword>
<gene>
    <name evidence="2" type="ORF">dnm_083280</name>
</gene>
<dbReference type="KEGG" id="dmm:dnm_083280"/>
<sequence length="87" mass="10003">MAKKKKKKTKKKKASVRKNLRSNLKPVKSKSPDTERIMKELTDIENTPDGFRPVHISQAILEYAKPVIEFCEDDEEDMKGMEIAQAL</sequence>
<name>A0A975BVH4_9BACT</name>
<protein>
    <submittedName>
        <fullName evidence="2">Uncharacterized protein</fullName>
    </submittedName>
</protein>
<organism evidence="2 3">
    <name type="scientific">Desulfonema magnum</name>
    <dbReference type="NCBI Taxonomy" id="45655"/>
    <lineage>
        <taxon>Bacteria</taxon>
        <taxon>Pseudomonadati</taxon>
        <taxon>Thermodesulfobacteriota</taxon>
        <taxon>Desulfobacteria</taxon>
        <taxon>Desulfobacterales</taxon>
        <taxon>Desulfococcaceae</taxon>
        <taxon>Desulfonema</taxon>
    </lineage>
</organism>
<dbReference type="EMBL" id="CP061800">
    <property type="protein sequence ID" value="QTA92252.1"/>
    <property type="molecule type" value="Genomic_DNA"/>
</dbReference>
<proteinExistence type="predicted"/>
<evidence type="ECO:0000256" key="1">
    <source>
        <dbReference type="SAM" id="MobiDB-lite"/>
    </source>
</evidence>